<protein>
    <submittedName>
        <fullName evidence="2">Uncharacterized protein</fullName>
    </submittedName>
</protein>
<accession>A0AAE0NUF7</accession>
<evidence type="ECO:0000313" key="3">
    <source>
        <dbReference type="Proteomes" id="UP001285441"/>
    </source>
</evidence>
<gene>
    <name evidence="2" type="ORF">B0H63DRAFT_471065</name>
</gene>
<keyword evidence="1" id="KW-0472">Membrane</keyword>
<feature type="transmembrane region" description="Helical" evidence="1">
    <location>
        <begin position="6"/>
        <end position="28"/>
    </location>
</feature>
<feature type="transmembrane region" description="Helical" evidence="1">
    <location>
        <begin position="191"/>
        <end position="212"/>
    </location>
</feature>
<sequence>MDWESVKTFLGLFSALVAAVLFFSLIAIWREKQWTGRLRMMSGCAQFIHGGAAIHLYSVLRKTFGSDEFAPNSRALVISTGIKGIVGILAVAWSIAVAYIVRKHLSRHQVSTYYKTKTKKASRGYFYLFLVDVAIIACLAVSVAYGRTSLPPDLLGCDDLPLPSARLFFRIGRALGEEGEDASPGTCRRVLATQMMTIILMAVMVVQSALFLPFMNLPVSLRAGLFFAVRLLRTLFCLDRNKNHYKDIEMGRDMDKKDEKKSLASVFRESDIAANISSHLHYSDVVNVSLSSKKVRSAVLAGPEKDRHSDRIELLAESSCEGMGKSQCWGCARVICLGCKVLKENVKDTRTMQHMTDCHAICTRCYLLRAPVEPAPLGATLHPDDISKQLRTLQNESAGQVELCSHCSTLAPDDITALREGREKEALQIALRRRLYCARCEKGLPRGSMRWWICHKGNHECHWAGHDVTKKSRW</sequence>
<organism evidence="2 3">
    <name type="scientific">Podospora didyma</name>
    <dbReference type="NCBI Taxonomy" id="330526"/>
    <lineage>
        <taxon>Eukaryota</taxon>
        <taxon>Fungi</taxon>
        <taxon>Dikarya</taxon>
        <taxon>Ascomycota</taxon>
        <taxon>Pezizomycotina</taxon>
        <taxon>Sordariomycetes</taxon>
        <taxon>Sordariomycetidae</taxon>
        <taxon>Sordariales</taxon>
        <taxon>Podosporaceae</taxon>
        <taxon>Podospora</taxon>
    </lineage>
</organism>
<proteinExistence type="predicted"/>
<name>A0AAE0NUF7_9PEZI</name>
<dbReference type="Proteomes" id="UP001285441">
    <property type="component" value="Unassembled WGS sequence"/>
</dbReference>
<reference evidence="2" key="2">
    <citation type="submission" date="2023-06" db="EMBL/GenBank/DDBJ databases">
        <authorList>
            <consortium name="Lawrence Berkeley National Laboratory"/>
            <person name="Haridas S."/>
            <person name="Hensen N."/>
            <person name="Bonometti L."/>
            <person name="Westerberg I."/>
            <person name="Brannstrom I.O."/>
            <person name="Guillou S."/>
            <person name="Cros-Aarteil S."/>
            <person name="Calhoun S."/>
            <person name="Kuo A."/>
            <person name="Mondo S."/>
            <person name="Pangilinan J."/>
            <person name="Riley R."/>
            <person name="LaButti K."/>
            <person name="Andreopoulos B."/>
            <person name="Lipzen A."/>
            <person name="Chen C."/>
            <person name="Yanf M."/>
            <person name="Daum C."/>
            <person name="Ng V."/>
            <person name="Clum A."/>
            <person name="Steindorff A."/>
            <person name="Ohm R."/>
            <person name="Martin F."/>
            <person name="Silar P."/>
            <person name="Natvig D."/>
            <person name="Lalanne C."/>
            <person name="Gautier V."/>
            <person name="Ament-velasquez S.L."/>
            <person name="Kruys A."/>
            <person name="Hutchinson M.I."/>
            <person name="Powell A.J."/>
            <person name="Barry K."/>
            <person name="Miller A.N."/>
            <person name="Grigoriev I.V."/>
            <person name="Debuchy R."/>
            <person name="Gladieux P."/>
            <person name="Thoren M.H."/>
            <person name="Johannesson H."/>
        </authorList>
    </citation>
    <scope>NUCLEOTIDE SEQUENCE</scope>
    <source>
        <strain evidence="2">CBS 232.78</strain>
    </source>
</reference>
<keyword evidence="1" id="KW-1133">Transmembrane helix</keyword>
<evidence type="ECO:0000256" key="1">
    <source>
        <dbReference type="SAM" id="Phobius"/>
    </source>
</evidence>
<dbReference type="AlphaFoldDB" id="A0AAE0NUF7"/>
<feature type="transmembrane region" description="Helical" evidence="1">
    <location>
        <begin position="125"/>
        <end position="145"/>
    </location>
</feature>
<evidence type="ECO:0000313" key="2">
    <source>
        <dbReference type="EMBL" id="KAK3387874.1"/>
    </source>
</evidence>
<reference evidence="2" key="1">
    <citation type="journal article" date="2023" name="Mol. Phylogenet. Evol.">
        <title>Genome-scale phylogeny and comparative genomics of the fungal order Sordariales.</title>
        <authorList>
            <person name="Hensen N."/>
            <person name="Bonometti L."/>
            <person name="Westerberg I."/>
            <person name="Brannstrom I.O."/>
            <person name="Guillou S."/>
            <person name="Cros-Aarteil S."/>
            <person name="Calhoun S."/>
            <person name="Haridas S."/>
            <person name="Kuo A."/>
            <person name="Mondo S."/>
            <person name="Pangilinan J."/>
            <person name="Riley R."/>
            <person name="LaButti K."/>
            <person name="Andreopoulos B."/>
            <person name="Lipzen A."/>
            <person name="Chen C."/>
            <person name="Yan M."/>
            <person name="Daum C."/>
            <person name="Ng V."/>
            <person name="Clum A."/>
            <person name="Steindorff A."/>
            <person name="Ohm R.A."/>
            <person name="Martin F."/>
            <person name="Silar P."/>
            <person name="Natvig D.O."/>
            <person name="Lalanne C."/>
            <person name="Gautier V."/>
            <person name="Ament-Velasquez S.L."/>
            <person name="Kruys A."/>
            <person name="Hutchinson M.I."/>
            <person name="Powell A.J."/>
            <person name="Barry K."/>
            <person name="Miller A.N."/>
            <person name="Grigoriev I.V."/>
            <person name="Debuchy R."/>
            <person name="Gladieux P."/>
            <person name="Hiltunen Thoren M."/>
            <person name="Johannesson H."/>
        </authorList>
    </citation>
    <scope>NUCLEOTIDE SEQUENCE</scope>
    <source>
        <strain evidence="2">CBS 232.78</strain>
    </source>
</reference>
<feature type="transmembrane region" description="Helical" evidence="1">
    <location>
        <begin position="80"/>
        <end position="101"/>
    </location>
</feature>
<keyword evidence="1" id="KW-0812">Transmembrane</keyword>
<dbReference type="EMBL" id="JAULSW010000003">
    <property type="protein sequence ID" value="KAK3387874.1"/>
    <property type="molecule type" value="Genomic_DNA"/>
</dbReference>
<keyword evidence="3" id="KW-1185">Reference proteome</keyword>
<feature type="transmembrane region" description="Helical" evidence="1">
    <location>
        <begin position="40"/>
        <end position="60"/>
    </location>
</feature>
<comment type="caution">
    <text evidence="2">The sequence shown here is derived from an EMBL/GenBank/DDBJ whole genome shotgun (WGS) entry which is preliminary data.</text>
</comment>